<feature type="binding site" evidence="6">
    <location>
        <position position="313"/>
    </location>
    <ligand>
        <name>alpha-maltose 1-phosphate</name>
        <dbReference type="ChEBI" id="CHEBI:63576"/>
    </ligand>
</feature>
<name>A0A1H1Q396_9CORY</name>
<dbReference type="OrthoDB" id="9805159at2"/>
<dbReference type="SUPFAM" id="SSF51445">
    <property type="entry name" value="(Trans)glycosidases"/>
    <property type="match status" value="1"/>
</dbReference>
<feature type="binding site" evidence="6">
    <location>
        <begin position="522"/>
        <end position="523"/>
    </location>
    <ligand>
        <name>alpha-maltose 1-phosphate</name>
        <dbReference type="ChEBI" id="CHEBI:63576"/>
    </ligand>
</feature>
<feature type="active site" description="Nucleophile" evidence="6">
    <location>
        <position position="383"/>
    </location>
</feature>
<evidence type="ECO:0000256" key="4">
    <source>
        <dbReference type="ARBA" id="ARBA00023277"/>
    </source>
</evidence>
<dbReference type="InterPro" id="IPR006047">
    <property type="entry name" value="GH13_cat_dom"/>
</dbReference>
<dbReference type="AlphaFoldDB" id="A0A1H1Q396"/>
<evidence type="ECO:0000313" key="9">
    <source>
        <dbReference type="Proteomes" id="UP000182237"/>
    </source>
</evidence>
<comment type="function">
    <text evidence="6">Maltosyltransferase that uses maltose 1-phosphate (M1P) as the sugar donor to elongate linear or branched alpha-(1-&gt;4)-glucans. Is involved in a branched alpha-glucan biosynthetic pathway from trehalose, together with TreS, Mak and GlgB.</text>
</comment>
<dbReference type="GO" id="GO:0004553">
    <property type="term" value="F:hydrolase activity, hydrolyzing O-glycosyl compounds"/>
    <property type="evidence" value="ECO:0007669"/>
    <property type="project" value="InterPro"/>
</dbReference>
<feature type="binding site" evidence="6">
    <location>
        <position position="384"/>
    </location>
    <ligand>
        <name>alpha-maltose 1-phosphate</name>
        <dbReference type="ChEBI" id="CHEBI:63576"/>
    </ligand>
</feature>
<dbReference type="InterPro" id="IPR013780">
    <property type="entry name" value="Glyco_hydro_b"/>
</dbReference>
<comment type="catalytic activity">
    <reaction evidence="5 6">
        <text>alpha-maltose 1-phosphate + [(1-&gt;4)-alpha-D-glucosyl](n) = [(1-&gt;4)-alpha-D-glucosyl](n+2) + phosphate</text>
        <dbReference type="Rhea" id="RHEA:42692"/>
        <dbReference type="Rhea" id="RHEA-COMP:9584"/>
        <dbReference type="Rhea" id="RHEA-COMP:10183"/>
        <dbReference type="ChEBI" id="CHEBI:15444"/>
        <dbReference type="ChEBI" id="CHEBI:43474"/>
        <dbReference type="ChEBI" id="CHEBI:63576"/>
        <dbReference type="EC" id="2.4.99.16"/>
    </reaction>
</comment>
<gene>
    <name evidence="6" type="primary">glgE</name>
    <name evidence="8" type="ORF">SAMN04488539_1164</name>
</gene>
<proteinExistence type="inferred from homology"/>
<keyword evidence="4 6" id="KW-0119">Carbohydrate metabolism</keyword>
<reference evidence="8 9" key="1">
    <citation type="submission" date="2016-10" db="EMBL/GenBank/DDBJ databases">
        <authorList>
            <person name="de Groot N.N."/>
        </authorList>
    </citation>
    <scope>NUCLEOTIDE SEQUENCE [LARGE SCALE GENOMIC DNA]</scope>
    <source>
        <strain evidence="8 9">DSM 45434</strain>
    </source>
</reference>
<feature type="site" description="Transition state stabilizer" evidence="6">
    <location>
        <position position="468"/>
    </location>
</feature>
<dbReference type="Proteomes" id="UP000182237">
    <property type="component" value="Chromosome I"/>
</dbReference>
<dbReference type="InterPro" id="IPR017853">
    <property type="entry name" value="GH"/>
</dbReference>
<dbReference type="InterPro" id="IPR049171">
    <property type="entry name" value="GLGE_C"/>
</dbReference>
<dbReference type="EC" id="2.4.99.16" evidence="6"/>
<dbReference type="RefSeq" id="WP_019195020.1">
    <property type="nucleotide sequence ID" value="NZ_LT629765.1"/>
</dbReference>
<dbReference type="SMART" id="SM00642">
    <property type="entry name" value="Aamy"/>
    <property type="match status" value="1"/>
</dbReference>
<evidence type="ECO:0000256" key="5">
    <source>
        <dbReference type="ARBA" id="ARBA00048735"/>
    </source>
</evidence>
<dbReference type="Gene3D" id="1.20.58.80">
    <property type="entry name" value="Phosphotransferase system, lactose/cellobiose-type IIA subunit"/>
    <property type="match status" value="1"/>
</dbReference>
<evidence type="ECO:0000256" key="2">
    <source>
        <dbReference type="ARBA" id="ARBA00022676"/>
    </source>
</evidence>
<dbReference type="Gene3D" id="2.60.40.1180">
    <property type="entry name" value="Golgi alpha-mannosidase II"/>
    <property type="match status" value="1"/>
</dbReference>
<organism evidence="8 9">
    <name type="scientific">Corynebacterium timonense</name>
    <dbReference type="NCBI Taxonomy" id="441500"/>
    <lineage>
        <taxon>Bacteria</taxon>
        <taxon>Bacillati</taxon>
        <taxon>Actinomycetota</taxon>
        <taxon>Actinomycetes</taxon>
        <taxon>Mycobacteriales</taxon>
        <taxon>Corynebacteriaceae</taxon>
        <taxon>Corynebacterium</taxon>
    </lineage>
</organism>
<evidence type="ECO:0000256" key="3">
    <source>
        <dbReference type="ARBA" id="ARBA00022679"/>
    </source>
</evidence>
<evidence type="ECO:0000259" key="7">
    <source>
        <dbReference type="SMART" id="SM00642"/>
    </source>
</evidence>
<dbReference type="eggNOG" id="COG0366">
    <property type="taxonomic scope" value="Bacteria"/>
</dbReference>
<evidence type="ECO:0000313" key="8">
    <source>
        <dbReference type="EMBL" id="SDS17844.1"/>
    </source>
</evidence>
<dbReference type="Gene3D" id="3.20.20.80">
    <property type="entry name" value="Glycosidases"/>
    <property type="match status" value="1"/>
</dbReference>
<keyword evidence="2 6" id="KW-0328">Glycosyltransferase</keyword>
<dbReference type="Pfam" id="PF11896">
    <property type="entry name" value="GlgE_dom_N_S"/>
    <property type="match status" value="1"/>
</dbReference>
<feature type="domain" description="Glycosyl hydrolase family 13 catalytic" evidence="7">
    <location>
        <begin position="197"/>
        <end position="532"/>
    </location>
</feature>
<feature type="binding site" evidence="6">
    <location>
        <position position="253"/>
    </location>
    <ligand>
        <name>alpha-maltose 1-phosphate</name>
        <dbReference type="ChEBI" id="CHEBI:63576"/>
    </ligand>
</feature>
<dbReference type="GO" id="GO:0030979">
    <property type="term" value="P:alpha-glucan biosynthetic process"/>
    <property type="evidence" value="ECO:0007669"/>
    <property type="project" value="UniProtKB-UniRule"/>
</dbReference>
<dbReference type="Gene3D" id="2.60.40.10">
    <property type="entry name" value="Immunoglobulins"/>
    <property type="match status" value="1"/>
</dbReference>
<dbReference type="InterPro" id="IPR021828">
    <property type="entry name" value="GlgE_dom_N/S"/>
</dbReference>
<feature type="active site" description="Proton donor" evidence="6">
    <location>
        <position position="412"/>
    </location>
</feature>
<dbReference type="PANTHER" id="PTHR47786">
    <property type="entry name" value="ALPHA-1,4-GLUCAN:MALTOSE-1-PHOSPHATE MALTOSYLTRANSFERASE"/>
    <property type="match status" value="1"/>
</dbReference>
<evidence type="ECO:0000256" key="1">
    <source>
        <dbReference type="ARBA" id="ARBA00011738"/>
    </source>
</evidence>
<comment type="similarity">
    <text evidence="6">Belongs to the glycosyl hydrolase 13 family. GlgE subfamily.</text>
</comment>
<dbReference type="HAMAP" id="MF_02124">
    <property type="entry name" value="GlgE"/>
    <property type="match status" value="1"/>
</dbReference>
<dbReference type="PANTHER" id="PTHR47786:SF2">
    <property type="entry name" value="GLYCOSYL HYDROLASE FAMILY 13 CATALYTIC DOMAIN-CONTAINING PROTEIN"/>
    <property type="match status" value="1"/>
</dbReference>
<dbReference type="InterPro" id="IPR013783">
    <property type="entry name" value="Ig-like_fold"/>
</dbReference>
<dbReference type="STRING" id="1203190.GCA_000312345_02248"/>
<protein>
    <recommendedName>
        <fullName evidence="6">Alpha-1,4-glucan:maltose-1-phosphate maltosyltransferase</fullName>
        <shortName evidence="6">GMPMT</shortName>
        <ecNumber evidence="6">2.4.99.16</ecNumber>
    </recommendedName>
    <alternativeName>
        <fullName evidence="6">(1-&gt;4)-alpha-D-glucan:maltose-1-phosphate alpha-D-maltosyltransferase</fullName>
    </alternativeName>
</protein>
<sequence length="676" mass="74762">MIGRFGIDDVRPQVSGRALPAKAVVGEVVPVSALVWREGHDAVAATLVLTRPDGEQLTVAMQPETYRPDYVHAVFVPGTEGLWRFRIDAWSDVMATWRNAVTKKFNAGQGADELANDIAHGIELFEAAAAQTPAPGREVLEGAARALADDTLPLARRLAPGVSDDVREVLEAHPLREMLTRGPVCDVLVERREALVNSWYELFPRSTGGVDEAGRPVHGTWATTAEHLERVAAMGFDTVYFPPIHPIGEVNRKGRNNTLVAEEGDVGSPWAIGSAAGGHDAFHPLLGGEQEFMAMKARADELGLEIALDFALQAAPDHPWAAEHPEFFTVLADGTIAYAENPPKKYQDIYPINFDNAPDALYAEIYRVLMYWVGLGITTFRVDNPHTKPVNFWHWLITKVHETHPQVIFLAEAFTRPPRMYGLSKAGFSQSYTHFTWKTTKAELTDFAGLLVDVSDVSRPNLFVNTPDILHSSLQTGGRAAFAIRATLAATMSPLWGVYSGFELYESVPVHDGSEEYLDSEKYELRPRDFAAALARGDSLEPYLTLLNRIRRDNPALQQLRQIRFHEAANEQIIAYSKVDAVTGNAVLVVVNLDPHVTQESTVLVDAEAIGLNQGDSFEVHDLISGENYTWRAGGDNFVRLAPEGNVAHIFRLPDVATQRRDALAYRRISDHDYRP</sequence>
<keyword evidence="3 6" id="KW-0808">Transferase</keyword>
<feature type="binding site" evidence="6">
    <location>
        <position position="348"/>
    </location>
    <ligand>
        <name>alpha-maltose 1-phosphate</name>
        <dbReference type="ChEBI" id="CHEBI:63576"/>
    </ligand>
</feature>
<evidence type="ECO:0000256" key="6">
    <source>
        <dbReference type="HAMAP-Rule" id="MF_02124"/>
    </source>
</evidence>
<keyword evidence="9" id="KW-1185">Reference proteome</keyword>
<comment type="subunit">
    <text evidence="1 6">Homodimer.</text>
</comment>
<dbReference type="EMBL" id="LT629765">
    <property type="protein sequence ID" value="SDS17844.1"/>
    <property type="molecule type" value="Genomic_DNA"/>
</dbReference>
<accession>A0A1H1Q396</accession>
<dbReference type="GO" id="GO:0016758">
    <property type="term" value="F:hexosyltransferase activity"/>
    <property type="evidence" value="ECO:0007669"/>
    <property type="project" value="UniProtKB-UniRule"/>
</dbReference>
<dbReference type="InterPro" id="IPR026585">
    <property type="entry name" value="GlgE"/>
</dbReference>
<dbReference type="Pfam" id="PF21702">
    <property type="entry name" value="GLGE_C"/>
    <property type="match status" value="1"/>
</dbReference>